<reference evidence="2 3" key="1">
    <citation type="submission" date="2019-03" db="EMBL/GenBank/DDBJ databases">
        <title>Genomic Encyclopedia of Archaeal and Bacterial Type Strains, Phase II (KMG-II): from individual species to whole genera.</title>
        <authorList>
            <person name="Goeker M."/>
        </authorList>
    </citation>
    <scope>NUCLEOTIDE SEQUENCE [LARGE SCALE GENOMIC DNA]</scope>
    <source>
        <strain evidence="2 3">RL-C</strain>
    </source>
</reference>
<proteinExistence type="predicted"/>
<keyword evidence="1" id="KW-0175">Coiled coil</keyword>
<name>A0A4R2EYU4_9BACT</name>
<dbReference type="OrthoDB" id="597123at2"/>
<evidence type="ECO:0008006" key="4">
    <source>
        <dbReference type="Google" id="ProtNLM"/>
    </source>
</evidence>
<gene>
    <name evidence="2" type="ORF">CLV25_101335</name>
</gene>
<evidence type="ECO:0000313" key="2">
    <source>
        <dbReference type="EMBL" id="TCN73117.1"/>
    </source>
</evidence>
<comment type="caution">
    <text evidence="2">The sequence shown here is derived from an EMBL/GenBank/DDBJ whole genome shotgun (WGS) entry which is preliminary data.</text>
</comment>
<sequence length="289" mass="32364">MKKFLIAIAVVVFAASCGNKQEVEKLKAENQKLSELVSVKDTTLNNIFMSLSEVEENLEAVKQKQNIISVTTKQGELSRDVKDRIKDDIAQINELLEQNKRTIANLQGTAKKLKAANIKIDGLEKMIEQLTKQNGEKDAEIASLKEQLTKLNFQLAELNSRVDTLTTHKKALEENVTARTNELNTAYFIIGSQKELEQKGIINRSGGFIGIGRTATVNSNVNLDAFTKVDIRNFEGVEIGHKNVKILSTHPSDSYTLKVDSKNFCSGIEITNSKKFWQSSKFLVITYRK</sequence>
<evidence type="ECO:0000313" key="3">
    <source>
        <dbReference type="Proteomes" id="UP000294830"/>
    </source>
</evidence>
<accession>A0A4R2EYU4</accession>
<keyword evidence="3" id="KW-1185">Reference proteome</keyword>
<dbReference type="PROSITE" id="PS51257">
    <property type="entry name" value="PROKAR_LIPOPROTEIN"/>
    <property type="match status" value="1"/>
</dbReference>
<organism evidence="2 3">
    <name type="scientific">Acetobacteroides hydrogenigenes</name>
    <dbReference type="NCBI Taxonomy" id="979970"/>
    <lineage>
        <taxon>Bacteria</taxon>
        <taxon>Pseudomonadati</taxon>
        <taxon>Bacteroidota</taxon>
        <taxon>Bacteroidia</taxon>
        <taxon>Bacteroidales</taxon>
        <taxon>Rikenellaceae</taxon>
        <taxon>Acetobacteroides</taxon>
    </lineage>
</organism>
<dbReference type="Gene3D" id="1.10.287.1490">
    <property type="match status" value="1"/>
</dbReference>
<dbReference type="AlphaFoldDB" id="A0A4R2EYU4"/>
<feature type="coiled-coil region" evidence="1">
    <location>
        <begin position="44"/>
        <end position="175"/>
    </location>
</feature>
<dbReference type="Proteomes" id="UP000294830">
    <property type="component" value="Unassembled WGS sequence"/>
</dbReference>
<evidence type="ECO:0000256" key="1">
    <source>
        <dbReference type="SAM" id="Coils"/>
    </source>
</evidence>
<dbReference type="EMBL" id="SLWB01000001">
    <property type="protein sequence ID" value="TCN73117.1"/>
    <property type="molecule type" value="Genomic_DNA"/>
</dbReference>
<protein>
    <recommendedName>
        <fullName evidence="4">Lipoprotein</fullName>
    </recommendedName>
</protein>
<dbReference type="RefSeq" id="WP_131837896.1">
    <property type="nucleotide sequence ID" value="NZ_SLWB01000001.1"/>
</dbReference>